<reference evidence="1" key="1">
    <citation type="submission" date="2022-04" db="EMBL/GenBank/DDBJ databases">
        <title>Roseomonas acroporae sp. nov., isolated from coral Acropora digitifera.</title>
        <authorList>
            <person name="Sun H."/>
        </authorList>
    </citation>
    <scope>NUCLEOTIDE SEQUENCE</scope>
    <source>
        <strain evidence="1">NAR14</strain>
    </source>
</reference>
<evidence type="ECO:0000313" key="1">
    <source>
        <dbReference type="EMBL" id="MCK8785068.1"/>
    </source>
</evidence>
<name>A0A9X2BTW5_9PROT</name>
<dbReference type="RefSeq" id="WP_248667190.1">
    <property type="nucleotide sequence ID" value="NZ_JALPRX010000049.1"/>
</dbReference>
<comment type="caution">
    <text evidence="1">The sequence shown here is derived from an EMBL/GenBank/DDBJ whole genome shotgun (WGS) entry which is preliminary data.</text>
</comment>
<proteinExistence type="predicted"/>
<accession>A0A9X2BTW5</accession>
<evidence type="ECO:0000313" key="2">
    <source>
        <dbReference type="Proteomes" id="UP001139516"/>
    </source>
</evidence>
<dbReference type="Proteomes" id="UP001139516">
    <property type="component" value="Unassembled WGS sequence"/>
</dbReference>
<gene>
    <name evidence="1" type="ORF">M0638_11800</name>
</gene>
<keyword evidence="2" id="KW-1185">Reference proteome</keyword>
<protein>
    <submittedName>
        <fullName evidence="1">Uncharacterized protein</fullName>
    </submittedName>
</protein>
<dbReference type="AlphaFoldDB" id="A0A9X2BTW5"/>
<dbReference type="EMBL" id="JALPRX010000049">
    <property type="protein sequence ID" value="MCK8785068.1"/>
    <property type="molecule type" value="Genomic_DNA"/>
</dbReference>
<organism evidence="1 2">
    <name type="scientific">Roseomonas acroporae</name>
    <dbReference type="NCBI Taxonomy" id="2937791"/>
    <lineage>
        <taxon>Bacteria</taxon>
        <taxon>Pseudomonadati</taxon>
        <taxon>Pseudomonadota</taxon>
        <taxon>Alphaproteobacteria</taxon>
        <taxon>Acetobacterales</taxon>
        <taxon>Roseomonadaceae</taxon>
        <taxon>Roseomonas</taxon>
    </lineage>
</organism>
<sequence length="121" mass="13358">MATVTLVMAWGPGLPEGSPGHRYEMSVTLDPQGHIDPAAWQADPNPWPARRIWPAEPERHGDVQYDPEYGWSLRFFGGAAQAPDVPLQDVLQPSGPMRPGEYVGIREADGEDYGYRIVSVT</sequence>